<accession>A0A9Y2EQT0</accession>
<dbReference type="GO" id="GO:0006508">
    <property type="term" value="P:proteolysis"/>
    <property type="evidence" value="ECO:0007669"/>
    <property type="project" value="UniProtKB-KW"/>
</dbReference>
<dbReference type="SMART" id="SM00228">
    <property type="entry name" value="PDZ"/>
    <property type="match status" value="1"/>
</dbReference>
<dbReference type="SUPFAM" id="SSF52096">
    <property type="entry name" value="ClpP/crotonase"/>
    <property type="match status" value="1"/>
</dbReference>
<dbReference type="AlphaFoldDB" id="A0A9Y2EQT0"/>
<dbReference type="SMART" id="SM00245">
    <property type="entry name" value="TSPc"/>
    <property type="match status" value="1"/>
</dbReference>
<dbReference type="InterPro" id="IPR004447">
    <property type="entry name" value="Peptidase_S41A"/>
</dbReference>
<dbReference type="Pfam" id="PF17820">
    <property type="entry name" value="PDZ_6"/>
    <property type="match status" value="1"/>
</dbReference>
<organism evidence="8 9">
    <name type="scientific">Selenobaculum gibii</name>
    <dbReference type="NCBI Taxonomy" id="3054208"/>
    <lineage>
        <taxon>Bacteria</taxon>
        <taxon>Bacillati</taxon>
        <taxon>Bacillota</taxon>
        <taxon>Negativicutes</taxon>
        <taxon>Selenomonadales</taxon>
        <taxon>Selenomonadaceae</taxon>
        <taxon>Selenobaculum</taxon>
    </lineage>
</organism>
<dbReference type="GO" id="GO:0008236">
    <property type="term" value="F:serine-type peptidase activity"/>
    <property type="evidence" value="ECO:0007669"/>
    <property type="project" value="UniProtKB-KW"/>
</dbReference>
<dbReference type="InterPro" id="IPR036034">
    <property type="entry name" value="PDZ_sf"/>
</dbReference>
<dbReference type="InterPro" id="IPR029045">
    <property type="entry name" value="ClpP/crotonase-like_dom_sf"/>
</dbReference>
<name>A0A9Y2EQT0_9FIRM</name>
<evidence type="ECO:0000256" key="6">
    <source>
        <dbReference type="SAM" id="Phobius"/>
    </source>
</evidence>
<sequence length="376" mass="41156">MKKRYLFLGAIVLILLTCFSTIAGLYYLLGLGNTNSLQVFRFVNALRFIQTQYVNEVDNEKLITGALKGMVNSLDDPHSVYLDEQMYKLLLEHTDGSFGGVGVVMGMREDKIPMVIAPIEGSPSELAGIKSGDQIISVDGQDTRVLPFEEVAAKIRGEIGTQVVLTIRRDNADIDYILTRSNIETISVAGSMKREDIGYIRIASFNEHTATEFNKIYHELEEKGMKKVILDLRDNPGGILTVCTKIAEKFVPEGVIVSTRDRAGNQEVFRSSLPEAKYPLVVLVNGGSASASEIVAGAIQDTGVGTLIGTKTYGKGSVQAVIPMANKDGMKLTIAKYYTPNDRCIDGIGIEPDITIELDKEKDNQLEKAIEVLQGK</sequence>
<dbReference type="InterPro" id="IPR005151">
    <property type="entry name" value="Tail-specific_protease"/>
</dbReference>
<keyword evidence="3 5" id="KW-0378">Hydrolase</keyword>
<feature type="domain" description="PDZ" evidence="7">
    <location>
        <begin position="88"/>
        <end position="170"/>
    </location>
</feature>
<keyword evidence="4 5" id="KW-0720">Serine protease</keyword>
<dbReference type="RefSeq" id="WP_147670136.1">
    <property type="nucleotide sequence ID" value="NZ_CP120678.1"/>
</dbReference>
<comment type="similarity">
    <text evidence="1 5">Belongs to the peptidase S41A family.</text>
</comment>
<keyword evidence="6" id="KW-0812">Transmembrane</keyword>
<dbReference type="CDD" id="cd06782">
    <property type="entry name" value="cpPDZ_CPP-like"/>
    <property type="match status" value="1"/>
</dbReference>
<dbReference type="InterPro" id="IPR055210">
    <property type="entry name" value="CtpA/B_N"/>
</dbReference>
<dbReference type="GO" id="GO:0004175">
    <property type="term" value="F:endopeptidase activity"/>
    <property type="evidence" value="ECO:0007669"/>
    <property type="project" value="TreeGrafter"/>
</dbReference>
<evidence type="ECO:0000256" key="3">
    <source>
        <dbReference type="ARBA" id="ARBA00022801"/>
    </source>
</evidence>
<gene>
    <name evidence="8" type="ORF">P3F81_10705</name>
</gene>
<dbReference type="Gene3D" id="3.30.750.44">
    <property type="match status" value="1"/>
</dbReference>
<evidence type="ECO:0000256" key="2">
    <source>
        <dbReference type="ARBA" id="ARBA00022670"/>
    </source>
</evidence>
<dbReference type="GO" id="GO:0030288">
    <property type="term" value="C:outer membrane-bounded periplasmic space"/>
    <property type="evidence" value="ECO:0007669"/>
    <property type="project" value="TreeGrafter"/>
</dbReference>
<evidence type="ECO:0000313" key="8">
    <source>
        <dbReference type="EMBL" id="WIW70352.1"/>
    </source>
</evidence>
<dbReference type="Gene3D" id="2.30.42.10">
    <property type="match status" value="1"/>
</dbReference>
<dbReference type="EMBL" id="CP120678">
    <property type="protein sequence ID" value="WIW70352.1"/>
    <property type="molecule type" value="Genomic_DNA"/>
</dbReference>
<dbReference type="NCBIfam" id="TIGR00225">
    <property type="entry name" value="prc"/>
    <property type="match status" value="1"/>
</dbReference>
<dbReference type="Proteomes" id="UP001243623">
    <property type="component" value="Chromosome"/>
</dbReference>
<evidence type="ECO:0000259" key="7">
    <source>
        <dbReference type="PROSITE" id="PS50106"/>
    </source>
</evidence>
<dbReference type="InterPro" id="IPR001478">
    <property type="entry name" value="PDZ"/>
</dbReference>
<evidence type="ECO:0000313" key="9">
    <source>
        <dbReference type="Proteomes" id="UP001243623"/>
    </source>
</evidence>
<reference evidence="8" key="1">
    <citation type="submission" date="2023-03" db="EMBL/GenBank/DDBJ databases">
        <title>Selenobaculum gbiensis gen. nov. sp. nov., a new bacterium isolated from the gut microbiota of IBD patient.</title>
        <authorList>
            <person name="Yeo S."/>
            <person name="Park H."/>
            <person name="Huh C.S."/>
        </authorList>
    </citation>
    <scope>NUCLEOTIDE SEQUENCE</scope>
    <source>
        <strain evidence="8">ICN-92133</strain>
    </source>
</reference>
<dbReference type="Pfam" id="PF22694">
    <property type="entry name" value="CtpB_N-like"/>
    <property type="match status" value="1"/>
</dbReference>
<keyword evidence="6" id="KW-0472">Membrane</keyword>
<dbReference type="KEGG" id="sgbi:P3F81_10705"/>
<feature type="transmembrane region" description="Helical" evidence="6">
    <location>
        <begin position="7"/>
        <end position="29"/>
    </location>
</feature>
<dbReference type="PROSITE" id="PS50106">
    <property type="entry name" value="PDZ"/>
    <property type="match status" value="1"/>
</dbReference>
<dbReference type="CDD" id="cd07560">
    <property type="entry name" value="Peptidase_S41_CPP"/>
    <property type="match status" value="1"/>
</dbReference>
<dbReference type="Gene3D" id="3.90.226.10">
    <property type="entry name" value="2-enoyl-CoA Hydratase, Chain A, domain 1"/>
    <property type="match status" value="1"/>
</dbReference>
<proteinExistence type="inferred from homology"/>
<keyword evidence="6" id="KW-1133">Transmembrane helix</keyword>
<keyword evidence="2 5" id="KW-0645">Protease</keyword>
<dbReference type="PANTHER" id="PTHR32060">
    <property type="entry name" value="TAIL-SPECIFIC PROTEASE"/>
    <property type="match status" value="1"/>
</dbReference>
<keyword evidence="9" id="KW-1185">Reference proteome</keyword>
<evidence type="ECO:0000256" key="5">
    <source>
        <dbReference type="RuleBase" id="RU004404"/>
    </source>
</evidence>
<dbReference type="GO" id="GO:0007165">
    <property type="term" value="P:signal transduction"/>
    <property type="evidence" value="ECO:0007669"/>
    <property type="project" value="TreeGrafter"/>
</dbReference>
<evidence type="ECO:0000256" key="1">
    <source>
        <dbReference type="ARBA" id="ARBA00009179"/>
    </source>
</evidence>
<protein>
    <submittedName>
        <fullName evidence="8">S41 family peptidase</fullName>
    </submittedName>
</protein>
<evidence type="ECO:0000256" key="4">
    <source>
        <dbReference type="ARBA" id="ARBA00022825"/>
    </source>
</evidence>
<dbReference type="InterPro" id="IPR041489">
    <property type="entry name" value="PDZ_6"/>
</dbReference>
<dbReference type="Pfam" id="PF03572">
    <property type="entry name" value="Peptidase_S41"/>
    <property type="match status" value="1"/>
</dbReference>
<dbReference type="SUPFAM" id="SSF50156">
    <property type="entry name" value="PDZ domain-like"/>
    <property type="match status" value="1"/>
</dbReference>
<dbReference type="PANTHER" id="PTHR32060:SF30">
    <property type="entry name" value="CARBOXY-TERMINAL PROCESSING PROTEASE CTPA"/>
    <property type="match status" value="1"/>
</dbReference>